<feature type="compositionally biased region" description="Basic and acidic residues" evidence="6">
    <location>
        <begin position="128"/>
        <end position="142"/>
    </location>
</feature>
<dbReference type="Pfam" id="PF04760">
    <property type="entry name" value="IF2_N"/>
    <property type="match status" value="2"/>
</dbReference>
<gene>
    <name evidence="8" type="ORF">METZ01_LOCUS46240</name>
</gene>
<keyword evidence="4" id="KW-0648">Protein biosynthesis</keyword>
<accession>A0A381RNE0</accession>
<dbReference type="InterPro" id="IPR005225">
    <property type="entry name" value="Small_GTP-bd"/>
</dbReference>
<dbReference type="CDD" id="cd03692">
    <property type="entry name" value="mtIF2_IVc"/>
    <property type="match status" value="1"/>
</dbReference>
<dbReference type="InterPro" id="IPR023115">
    <property type="entry name" value="TIF_IF2_dom3"/>
</dbReference>
<evidence type="ECO:0000256" key="1">
    <source>
        <dbReference type="ARBA" id="ARBA00007733"/>
    </source>
</evidence>
<evidence type="ECO:0000259" key="7">
    <source>
        <dbReference type="PROSITE" id="PS51722"/>
    </source>
</evidence>
<dbReference type="CDD" id="cd03702">
    <property type="entry name" value="IF2_mtIF2_II"/>
    <property type="match status" value="1"/>
</dbReference>
<comment type="similarity">
    <text evidence="1">Belongs to the TRAFAC class translation factor GTPase superfamily. Classic translation factor GTPase family. IF-2 subfamily.</text>
</comment>
<evidence type="ECO:0000256" key="6">
    <source>
        <dbReference type="SAM" id="MobiDB-lite"/>
    </source>
</evidence>
<evidence type="ECO:0000256" key="3">
    <source>
        <dbReference type="ARBA" id="ARBA00022741"/>
    </source>
</evidence>
<dbReference type="FunFam" id="3.40.50.300:FF:000019">
    <property type="entry name" value="Translation initiation factor IF-2"/>
    <property type="match status" value="1"/>
</dbReference>
<dbReference type="FunFam" id="2.40.30.10:FF:000007">
    <property type="entry name" value="Translation initiation factor IF-2"/>
    <property type="match status" value="1"/>
</dbReference>
<dbReference type="Pfam" id="PF11987">
    <property type="entry name" value="IF-2"/>
    <property type="match status" value="1"/>
</dbReference>
<evidence type="ECO:0000256" key="2">
    <source>
        <dbReference type="ARBA" id="ARBA00022540"/>
    </source>
</evidence>
<dbReference type="PANTHER" id="PTHR43381">
    <property type="entry name" value="TRANSLATION INITIATION FACTOR IF-2-RELATED"/>
    <property type="match status" value="1"/>
</dbReference>
<dbReference type="SUPFAM" id="SSF50447">
    <property type="entry name" value="Translation proteins"/>
    <property type="match status" value="2"/>
</dbReference>
<dbReference type="InterPro" id="IPR000178">
    <property type="entry name" value="TF_IF2_bacterial-like"/>
</dbReference>
<feature type="compositionally biased region" description="Basic and acidic residues" evidence="6">
    <location>
        <begin position="71"/>
        <end position="86"/>
    </location>
</feature>
<name>A0A381RNE0_9ZZZZ</name>
<keyword evidence="5" id="KW-0342">GTP-binding</keyword>
<dbReference type="InterPro" id="IPR027417">
    <property type="entry name" value="P-loop_NTPase"/>
</dbReference>
<dbReference type="InterPro" id="IPR044145">
    <property type="entry name" value="IF2_II"/>
</dbReference>
<feature type="compositionally biased region" description="Basic and acidic residues" evidence="6">
    <location>
        <begin position="212"/>
        <end position="231"/>
    </location>
</feature>
<dbReference type="Gene3D" id="3.40.50.300">
    <property type="entry name" value="P-loop containing nucleotide triphosphate hydrolases"/>
    <property type="match status" value="1"/>
</dbReference>
<feature type="compositionally biased region" description="Basic residues" evidence="6">
    <location>
        <begin position="232"/>
        <end position="243"/>
    </location>
</feature>
<dbReference type="FunFam" id="3.40.50.10050:FF:000001">
    <property type="entry name" value="Translation initiation factor IF-2"/>
    <property type="match status" value="1"/>
</dbReference>
<keyword evidence="3" id="KW-0547">Nucleotide-binding</keyword>
<dbReference type="PROSITE" id="PS51722">
    <property type="entry name" value="G_TR_2"/>
    <property type="match status" value="1"/>
</dbReference>
<dbReference type="InterPro" id="IPR000795">
    <property type="entry name" value="T_Tr_GTP-bd_dom"/>
</dbReference>
<dbReference type="GO" id="GO:0003743">
    <property type="term" value="F:translation initiation factor activity"/>
    <property type="evidence" value="ECO:0007669"/>
    <property type="project" value="UniProtKB-KW"/>
</dbReference>
<sequence length="870" mass="96759">MSEVRVFELAKELKMPAKQLLTKMRKAGIPVTGNFSELSLEQADIVRKMTKSAQGFVLTKSAKAKGKLRLKPADKQTKFTDDDKKTKTGKGTKIVTISTKSQLDEDKVDVPPKRRVRKRRKEPVPPLKESKVESEGKSKPDKGIMGVALEAEKETPQESGLIFNVSKNNKADTSLLKYKKNPSESEPPFPESKIEPIDEKYEPSEPTNFALPEEHQYDTSKSHEKTIIRPEKKSKKTKVIYRHTHSEEDDESLKIKNFRRPDAEQKRKGGGGQRDYYNIRERRPRRRKKDFVKDRRNDERSMKGSDPNTPKHVFNPRKKSIRIGNQVAVAELAGLIGIKVPEILKKLMSLGIMATINQTIPGETAELIAADFDISVEVASFELVDLLKEEEPDASELKERAPIVTIMGHVDHGKTSLLDKIRETRIASGEAGGITQHIGAYHLEVGGNKVTFLDTPGHEAFTSMRARGANITDIVVLVVAADDKVQPQTVEAIQHARAANVPIIVAVNKIDRRESDPMKIQQELLSYELIPEDLGGSTIYVNVSAKTGEGIEELLEMIHLQAEILELKSTPKGFARGTIIESRVRKGQGPVGTVLVQRGTLNIGDYFVMGGIHGRIRAMFNEIGDAMIEAGPAIPVEISGLSNVPEVGENFVVLEDEKKARQIAEESEYKLRSETIREHQKTSLDNLFSKIEEGKATELRLILKGDVQGSVEALKTSLEQIGDERISPRFLLCSVGNVTETDVTLASASDAIIVGFNVQMDAKAREIRTSEGVDVRLYDVIYNALDDVKAAMEGLLEPDIREEVLGHLEVRQVFSSGKNGIVVGGLVTDGKLLRNSLIRVLRKEENIFEGSIISLKRFKDDVQEVAQNYE</sequence>
<dbReference type="Gene3D" id="2.40.30.10">
    <property type="entry name" value="Translation factors"/>
    <property type="match status" value="2"/>
</dbReference>
<dbReference type="Pfam" id="PF22042">
    <property type="entry name" value="EF-G_D2"/>
    <property type="match status" value="1"/>
</dbReference>
<dbReference type="GO" id="GO:0005829">
    <property type="term" value="C:cytosol"/>
    <property type="evidence" value="ECO:0007669"/>
    <property type="project" value="TreeGrafter"/>
</dbReference>
<dbReference type="Gene3D" id="1.10.10.2480">
    <property type="match status" value="1"/>
</dbReference>
<dbReference type="GO" id="GO:0005525">
    <property type="term" value="F:GTP binding"/>
    <property type="evidence" value="ECO:0007669"/>
    <property type="project" value="UniProtKB-KW"/>
</dbReference>
<feature type="compositionally biased region" description="Basic and acidic residues" evidence="6">
    <location>
        <begin position="192"/>
        <end position="203"/>
    </location>
</feature>
<dbReference type="PANTHER" id="PTHR43381:SF5">
    <property type="entry name" value="TR-TYPE G DOMAIN-CONTAINING PROTEIN"/>
    <property type="match status" value="1"/>
</dbReference>
<dbReference type="AlphaFoldDB" id="A0A381RNE0"/>
<dbReference type="Pfam" id="PF00009">
    <property type="entry name" value="GTP_EFTU"/>
    <property type="match status" value="1"/>
</dbReference>
<dbReference type="HAMAP" id="MF_00100_B">
    <property type="entry name" value="IF_2_B"/>
    <property type="match status" value="1"/>
</dbReference>
<evidence type="ECO:0000313" key="8">
    <source>
        <dbReference type="EMBL" id="SUZ93386.1"/>
    </source>
</evidence>
<dbReference type="NCBIfam" id="TIGR00487">
    <property type="entry name" value="IF-2"/>
    <property type="match status" value="1"/>
</dbReference>
<protein>
    <recommendedName>
        <fullName evidence="7">Tr-type G domain-containing protein</fullName>
    </recommendedName>
</protein>
<feature type="region of interest" description="Disordered" evidence="6">
    <location>
        <begin position="68"/>
        <end position="318"/>
    </location>
</feature>
<feature type="compositionally biased region" description="Low complexity" evidence="6">
    <location>
        <begin position="89"/>
        <end position="101"/>
    </location>
</feature>
<keyword evidence="2" id="KW-0396">Initiation factor</keyword>
<dbReference type="Gene3D" id="3.40.50.10050">
    <property type="entry name" value="Translation initiation factor IF- 2, domain 3"/>
    <property type="match status" value="1"/>
</dbReference>
<proteinExistence type="inferred from homology"/>
<dbReference type="SUPFAM" id="SSF52540">
    <property type="entry name" value="P-loop containing nucleoside triphosphate hydrolases"/>
    <property type="match status" value="1"/>
</dbReference>
<dbReference type="SUPFAM" id="SSF52156">
    <property type="entry name" value="Initiation factor IF2/eIF5b, domain 3"/>
    <property type="match status" value="1"/>
</dbReference>
<feature type="non-terminal residue" evidence="8">
    <location>
        <position position="870"/>
    </location>
</feature>
<dbReference type="InterPro" id="IPR053905">
    <property type="entry name" value="EF-G-like_DII"/>
</dbReference>
<dbReference type="FunFam" id="2.40.30.10:FF:000008">
    <property type="entry name" value="Translation initiation factor IF-2"/>
    <property type="match status" value="1"/>
</dbReference>
<dbReference type="EMBL" id="UINC01002142">
    <property type="protein sequence ID" value="SUZ93386.1"/>
    <property type="molecule type" value="Genomic_DNA"/>
</dbReference>
<evidence type="ECO:0000256" key="5">
    <source>
        <dbReference type="ARBA" id="ARBA00023134"/>
    </source>
</evidence>
<feature type="compositionally biased region" description="Basic and acidic residues" evidence="6">
    <location>
        <begin position="102"/>
        <end position="112"/>
    </location>
</feature>
<feature type="domain" description="Tr-type G" evidence="7">
    <location>
        <begin position="399"/>
        <end position="566"/>
    </location>
</feature>
<feature type="compositionally biased region" description="Basic and acidic residues" evidence="6">
    <location>
        <begin position="291"/>
        <end position="303"/>
    </location>
</feature>
<dbReference type="InterPro" id="IPR009000">
    <property type="entry name" value="Transl_B-barrel_sf"/>
</dbReference>
<evidence type="ECO:0000256" key="4">
    <source>
        <dbReference type="ARBA" id="ARBA00022917"/>
    </source>
</evidence>
<organism evidence="8">
    <name type="scientific">marine metagenome</name>
    <dbReference type="NCBI Taxonomy" id="408172"/>
    <lineage>
        <taxon>unclassified sequences</taxon>
        <taxon>metagenomes</taxon>
        <taxon>ecological metagenomes</taxon>
    </lineage>
</organism>
<dbReference type="InterPro" id="IPR006847">
    <property type="entry name" value="IF2_N"/>
</dbReference>
<dbReference type="InterPro" id="IPR015760">
    <property type="entry name" value="TIF_IF2"/>
</dbReference>
<dbReference type="NCBIfam" id="TIGR00231">
    <property type="entry name" value="small_GTP"/>
    <property type="match status" value="1"/>
</dbReference>
<dbReference type="InterPro" id="IPR036925">
    <property type="entry name" value="TIF_IF2_dom3_sf"/>
</dbReference>
<reference evidence="8" key="1">
    <citation type="submission" date="2018-05" db="EMBL/GenBank/DDBJ databases">
        <authorList>
            <person name="Lanie J.A."/>
            <person name="Ng W.-L."/>
            <person name="Kazmierczak K.M."/>
            <person name="Andrzejewski T.M."/>
            <person name="Davidsen T.M."/>
            <person name="Wayne K.J."/>
            <person name="Tettelin H."/>
            <person name="Glass J.I."/>
            <person name="Rusch D."/>
            <person name="Podicherti R."/>
            <person name="Tsui H.-C.T."/>
            <person name="Winkler M.E."/>
        </authorList>
    </citation>
    <scope>NUCLEOTIDE SEQUENCE</scope>
</reference>
<dbReference type="CDD" id="cd01887">
    <property type="entry name" value="IF2_eIF5B"/>
    <property type="match status" value="1"/>
</dbReference>
<dbReference type="GO" id="GO:0003924">
    <property type="term" value="F:GTPase activity"/>
    <property type="evidence" value="ECO:0007669"/>
    <property type="project" value="InterPro"/>
</dbReference>